<evidence type="ECO:0000313" key="2">
    <source>
        <dbReference type="Proteomes" id="UP000177309"/>
    </source>
</evidence>
<dbReference type="PANTHER" id="PTHR42866:SF1">
    <property type="entry name" value="SPORE COAT POLYSACCHARIDE BIOSYNTHESIS PROTEIN SPSF"/>
    <property type="match status" value="1"/>
</dbReference>
<gene>
    <name evidence="1" type="ORF">A2462_01725</name>
</gene>
<dbReference type="GO" id="GO:0005829">
    <property type="term" value="C:cytosol"/>
    <property type="evidence" value="ECO:0007669"/>
    <property type="project" value="TreeGrafter"/>
</dbReference>
<dbReference type="InterPro" id="IPR029044">
    <property type="entry name" value="Nucleotide-diphossugar_trans"/>
</dbReference>
<reference evidence="1 2" key="1">
    <citation type="journal article" date="2016" name="Nat. Commun.">
        <title>Thousands of microbial genomes shed light on interconnected biogeochemical processes in an aquifer system.</title>
        <authorList>
            <person name="Anantharaman K."/>
            <person name="Brown C.T."/>
            <person name="Hug L.A."/>
            <person name="Sharon I."/>
            <person name="Castelle C.J."/>
            <person name="Probst A.J."/>
            <person name="Thomas B.C."/>
            <person name="Singh A."/>
            <person name="Wilkins M.J."/>
            <person name="Karaoz U."/>
            <person name="Brodie E.L."/>
            <person name="Williams K.H."/>
            <person name="Hubbard S.S."/>
            <person name="Banfield J.F."/>
        </authorList>
    </citation>
    <scope>NUCLEOTIDE SEQUENCE [LARGE SCALE GENOMIC DNA]</scope>
</reference>
<dbReference type="SUPFAM" id="SSF53448">
    <property type="entry name" value="Nucleotide-diphospho-sugar transferases"/>
    <property type="match status" value="1"/>
</dbReference>
<protein>
    <recommendedName>
        <fullName evidence="3">Spore coat protein</fullName>
    </recommendedName>
</protein>
<accession>A0A1F4TM92</accession>
<name>A0A1F4TM92_UNCSA</name>
<proteinExistence type="predicted"/>
<sequence length="248" mass="28376">MGSTRLPGKVLMEVSGKPLLWYLFNRLTHSKRVNKIILATSPLPEDEILLSKVKEWGFDDYAGSLDDLLDRYYQAAKVHQADAIVRITGDCPLIDPQIVDMVIEKFLDLGNYDLVGTNDTFPDGLDASIFSFRAIEKAWQEAKLPSEREHVGPYIINHPELFKTQPVANKENLSHLRWTVDEERDFELVKVILEGLFKDGEVFYMKDIISFLKQRQDLLEVNKGIIRNEGYLKSLAADKEYLSKGSKN</sequence>
<evidence type="ECO:0000313" key="1">
    <source>
        <dbReference type="EMBL" id="OGC33838.1"/>
    </source>
</evidence>
<dbReference type="PANTHER" id="PTHR42866">
    <property type="entry name" value="3-DEOXY-MANNO-OCTULOSONATE CYTIDYLYLTRANSFERASE"/>
    <property type="match status" value="1"/>
</dbReference>
<dbReference type="CDD" id="cd02518">
    <property type="entry name" value="GT2_SpsF"/>
    <property type="match status" value="1"/>
</dbReference>
<dbReference type="Gene3D" id="3.90.550.10">
    <property type="entry name" value="Spore Coat Polysaccharide Biosynthesis Protein SpsA, Chain A"/>
    <property type="match status" value="1"/>
</dbReference>
<dbReference type="InterPro" id="IPR003329">
    <property type="entry name" value="Cytidylyl_trans"/>
</dbReference>
<dbReference type="AlphaFoldDB" id="A0A1F4TM92"/>
<comment type="caution">
    <text evidence="1">The sequence shown here is derived from an EMBL/GenBank/DDBJ whole genome shotgun (WGS) entry which is preliminary data.</text>
</comment>
<dbReference type="Proteomes" id="UP000177309">
    <property type="component" value="Unassembled WGS sequence"/>
</dbReference>
<dbReference type="EMBL" id="MEUI01000027">
    <property type="protein sequence ID" value="OGC33838.1"/>
    <property type="molecule type" value="Genomic_DNA"/>
</dbReference>
<dbReference type="Pfam" id="PF02348">
    <property type="entry name" value="CTP_transf_3"/>
    <property type="match status" value="1"/>
</dbReference>
<evidence type="ECO:0008006" key="3">
    <source>
        <dbReference type="Google" id="ProtNLM"/>
    </source>
</evidence>
<organism evidence="1 2">
    <name type="scientific">candidate division WOR-1 bacterium RIFOXYC2_FULL_41_25</name>
    <dbReference type="NCBI Taxonomy" id="1802586"/>
    <lineage>
        <taxon>Bacteria</taxon>
        <taxon>Bacillati</taxon>
        <taxon>Saganbacteria</taxon>
    </lineage>
</organism>